<dbReference type="OrthoDB" id="9834282at2"/>
<evidence type="ECO:0000313" key="1">
    <source>
        <dbReference type="EMBL" id="TDU64067.1"/>
    </source>
</evidence>
<keyword evidence="2" id="KW-1185">Reference proteome</keyword>
<dbReference type="AlphaFoldDB" id="A0A4R7RIV0"/>
<dbReference type="RefSeq" id="WP_133797238.1">
    <property type="nucleotide sequence ID" value="NZ_SOCA01000012.1"/>
</dbReference>
<comment type="caution">
    <text evidence="1">The sequence shown here is derived from an EMBL/GenBank/DDBJ whole genome shotgun (WGS) entry which is preliminary data.</text>
</comment>
<dbReference type="EMBL" id="SOCA01000012">
    <property type="protein sequence ID" value="TDU64067.1"/>
    <property type="molecule type" value="Genomic_DNA"/>
</dbReference>
<evidence type="ECO:0000313" key="2">
    <source>
        <dbReference type="Proteomes" id="UP000295662"/>
    </source>
</evidence>
<dbReference type="Proteomes" id="UP000295662">
    <property type="component" value="Unassembled WGS sequence"/>
</dbReference>
<protein>
    <submittedName>
        <fullName evidence="1">Uncharacterized protein</fullName>
    </submittedName>
</protein>
<accession>A0A4R7RIV0</accession>
<gene>
    <name evidence="1" type="ORF">EI77_04251</name>
</gene>
<reference evidence="1 2" key="1">
    <citation type="submission" date="2019-03" db="EMBL/GenBank/DDBJ databases">
        <title>Genomic Encyclopedia of Archaeal and Bacterial Type Strains, Phase II (KMG-II): from individual species to whole genera.</title>
        <authorList>
            <person name="Goeker M."/>
        </authorList>
    </citation>
    <scope>NUCLEOTIDE SEQUENCE [LARGE SCALE GENOMIC DNA]</scope>
    <source>
        <strain evidence="1 2">ATCC 25309</strain>
    </source>
</reference>
<proteinExistence type="predicted"/>
<organism evidence="1 2">
    <name type="scientific">Prosthecobacter fusiformis</name>
    <dbReference type="NCBI Taxonomy" id="48464"/>
    <lineage>
        <taxon>Bacteria</taxon>
        <taxon>Pseudomonadati</taxon>
        <taxon>Verrucomicrobiota</taxon>
        <taxon>Verrucomicrobiia</taxon>
        <taxon>Verrucomicrobiales</taxon>
        <taxon>Verrucomicrobiaceae</taxon>
        <taxon>Prosthecobacter</taxon>
    </lineage>
</organism>
<sequence length="199" mass="22026">MKRSERILLGLFALVFLVIVGGGGLSFGLSHYRGIQEETERLSDRLVEMNMAITQGAEWQRRSEWLEAEVPAFASRQEASTRLLEVIQREADKTGLALAGREFMETTKELGPDGLPVEDAAGFFDQATVRVTLTAVKEQAFFTWMHAVQQPGSFLGVTRLLMNPSGKDKTINAEVEVTQFYREGAATKAMNVQPRGGES</sequence>
<name>A0A4R7RIV0_9BACT</name>